<dbReference type="OrthoDB" id="1022638at2759"/>
<name>A0A9P4QP50_9PLEO</name>
<comment type="caution">
    <text evidence="2">The sequence shown here is derived from an EMBL/GenBank/DDBJ whole genome shotgun (WGS) entry which is preliminary data.</text>
</comment>
<keyword evidence="3" id="KW-1185">Reference proteome</keyword>
<dbReference type="Gene3D" id="3.30.710.10">
    <property type="entry name" value="Potassium Channel Kv1.1, Chain A"/>
    <property type="match status" value="1"/>
</dbReference>
<evidence type="ECO:0000313" key="3">
    <source>
        <dbReference type="Proteomes" id="UP000799444"/>
    </source>
</evidence>
<organism evidence="2 3">
    <name type="scientific">Polyplosphaeria fusca</name>
    <dbReference type="NCBI Taxonomy" id="682080"/>
    <lineage>
        <taxon>Eukaryota</taxon>
        <taxon>Fungi</taxon>
        <taxon>Dikarya</taxon>
        <taxon>Ascomycota</taxon>
        <taxon>Pezizomycotina</taxon>
        <taxon>Dothideomycetes</taxon>
        <taxon>Pleosporomycetidae</taxon>
        <taxon>Pleosporales</taxon>
        <taxon>Tetraplosphaeriaceae</taxon>
        <taxon>Polyplosphaeria</taxon>
    </lineage>
</organism>
<feature type="domain" description="BTB" evidence="1">
    <location>
        <begin position="25"/>
        <end position="65"/>
    </location>
</feature>
<dbReference type="InterPro" id="IPR011333">
    <property type="entry name" value="SKP1/BTB/POZ_sf"/>
</dbReference>
<gene>
    <name evidence="2" type="ORF">EJ04DRAFT_579392</name>
</gene>
<reference evidence="2" key="1">
    <citation type="journal article" date="2020" name="Stud. Mycol.">
        <title>101 Dothideomycetes genomes: a test case for predicting lifestyles and emergence of pathogens.</title>
        <authorList>
            <person name="Haridas S."/>
            <person name="Albert R."/>
            <person name="Binder M."/>
            <person name="Bloem J."/>
            <person name="Labutti K."/>
            <person name="Salamov A."/>
            <person name="Andreopoulos B."/>
            <person name="Baker S."/>
            <person name="Barry K."/>
            <person name="Bills G."/>
            <person name="Bluhm B."/>
            <person name="Cannon C."/>
            <person name="Castanera R."/>
            <person name="Culley D."/>
            <person name="Daum C."/>
            <person name="Ezra D."/>
            <person name="Gonzalez J."/>
            <person name="Henrissat B."/>
            <person name="Kuo A."/>
            <person name="Liang C."/>
            <person name="Lipzen A."/>
            <person name="Lutzoni F."/>
            <person name="Magnuson J."/>
            <person name="Mondo S."/>
            <person name="Nolan M."/>
            <person name="Ohm R."/>
            <person name="Pangilinan J."/>
            <person name="Park H.-J."/>
            <person name="Ramirez L."/>
            <person name="Alfaro M."/>
            <person name="Sun H."/>
            <person name="Tritt A."/>
            <person name="Yoshinaga Y."/>
            <person name="Zwiers L.-H."/>
            <person name="Turgeon B."/>
            <person name="Goodwin S."/>
            <person name="Spatafora J."/>
            <person name="Crous P."/>
            <person name="Grigoriev I."/>
        </authorList>
    </citation>
    <scope>NUCLEOTIDE SEQUENCE</scope>
    <source>
        <strain evidence="2">CBS 125425</strain>
    </source>
</reference>
<protein>
    <recommendedName>
        <fullName evidence="1">BTB domain-containing protein</fullName>
    </recommendedName>
</protein>
<dbReference type="Pfam" id="PF00651">
    <property type="entry name" value="BTB"/>
    <property type="match status" value="1"/>
</dbReference>
<dbReference type="PANTHER" id="PTHR47843">
    <property type="entry name" value="BTB DOMAIN-CONTAINING PROTEIN-RELATED"/>
    <property type="match status" value="1"/>
</dbReference>
<dbReference type="InterPro" id="IPR000210">
    <property type="entry name" value="BTB/POZ_dom"/>
</dbReference>
<dbReference type="EMBL" id="ML996203">
    <property type="protein sequence ID" value="KAF2731072.1"/>
    <property type="molecule type" value="Genomic_DNA"/>
</dbReference>
<sequence>MAPASPAVTHGRIEKKKAISLKTSSTVALIVGNGRESFTVHKSLLASRLEFFKRMFNGPWKEQQSNSSTCLRTIRRLSKPGFTFAIPTNSRPLKTRVERRTITAEYILLAKIYVFCEKLQDTRAKNAVIRAIFDLTREKDKDNGRWRIPEHTAVRIIYDGTPKDSPARRLVVELMSNLEQTGYQNYCDDKLLEATDFWKDLALSLRNDRSQNSRNIAIDKGVTAYLEKESA</sequence>
<evidence type="ECO:0000259" key="1">
    <source>
        <dbReference type="PROSITE" id="PS50097"/>
    </source>
</evidence>
<dbReference type="PROSITE" id="PS50097">
    <property type="entry name" value="BTB"/>
    <property type="match status" value="1"/>
</dbReference>
<dbReference type="Proteomes" id="UP000799444">
    <property type="component" value="Unassembled WGS sequence"/>
</dbReference>
<dbReference type="SUPFAM" id="SSF54695">
    <property type="entry name" value="POZ domain"/>
    <property type="match status" value="1"/>
</dbReference>
<accession>A0A9P4QP50</accession>
<dbReference type="PANTHER" id="PTHR47843:SF2">
    <property type="entry name" value="BTB DOMAIN-CONTAINING PROTEIN"/>
    <property type="match status" value="1"/>
</dbReference>
<dbReference type="AlphaFoldDB" id="A0A9P4QP50"/>
<evidence type="ECO:0000313" key="2">
    <source>
        <dbReference type="EMBL" id="KAF2731072.1"/>
    </source>
</evidence>
<proteinExistence type="predicted"/>